<accession>A0A3B1DB41</accession>
<feature type="compositionally biased region" description="Acidic residues" evidence="1">
    <location>
        <begin position="74"/>
        <end position="88"/>
    </location>
</feature>
<evidence type="ECO:0000313" key="3">
    <source>
        <dbReference type="EMBL" id="VAX25887.1"/>
    </source>
</evidence>
<reference evidence="3" key="1">
    <citation type="submission" date="2018-06" db="EMBL/GenBank/DDBJ databases">
        <authorList>
            <person name="Zhirakovskaya E."/>
        </authorList>
    </citation>
    <scope>NUCLEOTIDE SEQUENCE</scope>
</reference>
<organism evidence="3">
    <name type="scientific">hydrothermal vent metagenome</name>
    <dbReference type="NCBI Taxonomy" id="652676"/>
    <lineage>
        <taxon>unclassified sequences</taxon>
        <taxon>metagenomes</taxon>
        <taxon>ecological metagenomes</taxon>
    </lineage>
</organism>
<gene>
    <name evidence="3" type="ORF">MNBD_NITROSPINAE02-428</name>
</gene>
<dbReference type="EMBL" id="UOGE01000112">
    <property type="protein sequence ID" value="VAX25887.1"/>
    <property type="molecule type" value="Genomic_DNA"/>
</dbReference>
<feature type="region of interest" description="Disordered" evidence="1">
    <location>
        <begin position="51"/>
        <end position="101"/>
    </location>
</feature>
<protein>
    <recommendedName>
        <fullName evidence="2">DUF4124 domain-containing protein</fullName>
    </recommendedName>
</protein>
<dbReference type="Pfam" id="PF13511">
    <property type="entry name" value="DUF4124"/>
    <property type="match status" value="1"/>
</dbReference>
<evidence type="ECO:0000259" key="2">
    <source>
        <dbReference type="Pfam" id="PF13511"/>
    </source>
</evidence>
<name>A0A3B1DB41_9ZZZZ</name>
<sequence length="218" mass="23851">MTLMKTGRKTVAIFLAFFMFALTSLAGAQIYKTIDEEGSVSYTDNPCLAKEKNKTALPTPGRGKSLEDQTFTESEQEETVADTVEDDGQSPVREAEPEERGTGEVIVVGGKISIKTSENGYGEIRATIKNVSKIPVDGLRLDVILFLTERRRGGDLAIPFTGGKKAPSALEPDETGEIVYETSLDPEEITGSRFRLVWNVYELQTIKKVRKSGPAQGE</sequence>
<dbReference type="InterPro" id="IPR025392">
    <property type="entry name" value="DUF4124"/>
</dbReference>
<feature type="domain" description="DUF4124" evidence="2">
    <location>
        <begin position="19"/>
        <end position="58"/>
    </location>
</feature>
<proteinExistence type="predicted"/>
<dbReference type="AlphaFoldDB" id="A0A3B1DB41"/>
<evidence type="ECO:0000256" key="1">
    <source>
        <dbReference type="SAM" id="MobiDB-lite"/>
    </source>
</evidence>